<dbReference type="AlphaFoldDB" id="A0AAV9KQ76"/>
<comment type="caution">
    <text evidence="1">The sequence shown here is derived from an EMBL/GenBank/DDBJ whole genome shotgun (WGS) entry which is preliminary data.</text>
</comment>
<sequence>MSFSTGPYERLFVQFLSLPEKEIHKLLGRIGSIPPQGTTPRKNLLKEKKTDRHLVSLKTDS</sequence>
<name>A0AAV9KQ76_9SOLN</name>
<evidence type="ECO:0000313" key="2">
    <source>
        <dbReference type="Proteomes" id="UP001311915"/>
    </source>
</evidence>
<dbReference type="EMBL" id="JAWPEI010000009">
    <property type="protein sequence ID" value="KAK4715569.1"/>
    <property type="molecule type" value="Genomic_DNA"/>
</dbReference>
<proteinExistence type="predicted"/>
<dbReference type="Proteomes" id="UP001311915">
    <property type="component" value="Unassembled WGS sequence"/>
</dbReference>
<organism evidence="1 2">
    <name type="scientific">Solanum pinnatisectum</name>
    <name type="common">tansyleaf nightshade</name>
    <dbReference type="NCBI Taxonomy" id="50273"/>
    <lineage>
        <taxon>Eukaryota</taxon>
        <taxon>Viridiplantae</taxon>
        <taxon>Streptophyta</taxon>
        <taxon>Embryophyta</taxon>
        <taxon>Tracheophyta</taxon>
        <taxon>Spermatophyta</taxon>
        <taxon>Magnoliopsida</taxon>
        <taxon>eudicotyledons</taxon>
        <taxon>Gunneridae</taxon>
        <taxon>Pentapetalae</taxon>
        <taxon>asterids</taxon>
        <taxon>lamiids</taxon>
        <taxon>Solanales</taxon>
        <taxon>Solanaceae</taxon>
        <taxon>Solanoideae</taxon>
        <taxon>Solaneae</taxon>
        <taxon>Solanum</taxon>
    </lineage>
</organism>
<keyword evidence="2" id="KW-1185">Reference proteome</keyword>
<evidence type="ECO:0000313" key="1">
    <source>
        <dbReference type="EMBL" id="KAK4715569.1"/>
    </source>
</evidence>
<protein>
    <submittedName>
        <fullName evidence="1">Uncharacterized protein</fullName>
    </submittedName>
</protein>
<reference evidence="1 2" key="1">
    <citation type="submission" date="2023-10" db="EMBL/GenBank/DDBJ databases">
        <title>Genome-Wide Identification Analysis in wild type Solanum Pinnatisectum Reveals Some Genes Defensing Phytophthora Infestans.</title>
        <authorList>
            <person name="Sun C."/>
        </authorList>
    </citation>
    <scope>NUCLEOTIDE SEQUENCE [LARGE SCALE GENOMIC DNA]</scope>
    <source>
        <strain evidence="1">LQN</strain>
        <tissue evidence="1">Leaf</tissue>
    </source>
</reference>
<accession>A0AAV9KQ76</accession>
<gene>
    <name evidence="1" type="ORF">R3W88_013907</name>
</gene>